<name>A0AAW1N4T4_POPJA</name>
<reference evidence="5 6" key="1">
    <citation type="journal article" date="2024" name="BMC Genomics">
        <title>De novo assembly and annotation of Popillia japonica's genome with initial clues to its potential as an invasive pest.</title>
        <authorList>
            <person name="Cucini C."/>
            <person name="Boschi S."/>
            <person name="Funari R."/>
            <person name="Cardaioli E."/>
            <person name="Iannotti N."/>
            <person name="Marturano G."/>
            <person name="Paoli F."/>
            <person name="Bruttini M."/>
            <person name="Carapelli A."/>
            <person name="Frati F."/>
            <person name="Nardi F."/>
        </authorList>
    </citation>
    <scope>NUCLEOTIDE SEQUENCE [LARGE SCALE GENOMIC DNA]</scope>
    <source>
        <strain evidence="5">DMR45628</strain>
    </source>
</reference>
<dbReference type="EMBL" id="JASPKY010000009">
    <property type="protein sequence ID" value="KAK9754213.1"/>
    <property type="molecule type" value="Genomic_DNA"/>
</dbReference>
<dbReference type="PROSITE" id="PS50089">
    <property type="entry name" value="ZF_RING_2"/>
    <property type="match status" value="1"/>
</dbReference>
<dbReference type="InterPro" id="IPR001841">
    <property type="entry name" value="Znf_RING"/>
</dbReference>
<evidence type="ECO:0000256" key="1">
    <source>
        <dbReference type="ARBA" id="ARBA00022771"/>
    </source>
</evidence>
<organism evidence="5 6">
    <name type="scientific">Popillia japonica</name>
    <name type="common">Japanese beetle</name>
    <dbReference type="NCBI Taxonomy" id="7064"/>
    <lineage>
        <taxon>Eukaryota</taxon>
        <taxon>Metazoa</taxon>
        <taxon>Ecdysozoa</taxon>
        <taxon>Arthropoda</taxon>
        <taxon>Hexapoda</taxon>
        <taxon>Insecta</taxon>
        <taxon>Pterygota</taxon>
        <taxon>Neoptera</taxon>
        <taxon>Endopterygota</taxon>
        <taxon>Coleoptera</taxon>
        <taxon>Polyphaga</taxon>
        <taxon>Scarabaeiformia</taxon>
        <taxon>Scarabaeidae</taxon>
        <taxon>Rutelinae</taxon>
        <taxon>Popillia</taxon>
    </lineage>
</organism>
<dbReference type="GO" id="GO:0061630">
    <property type="term" value="F:ubiquitin protein ligase activity"/>
    <property type="evidence" value="ECO:0007669"/>
    <property type="project" value="TreeGrafter"/>
</dbReference>
<keyword evidence="2" id="KW-0862">Zinc</keyword>
<dbReference type="Gene3D" id="3.10.110.20">
    <property type="entry name" value="RWD domain-like"/>
    <property type="match status" value="1"/>
</dbReference>
<dbReference type="InterPro" id="IPR044037">
    <property type="entry name" value="FANCL_d3"/>
</dbReference>
<comment type="caution">
    <text evidence="5">The sequence shown here is derived from an EMBL/GenBank/DDBJ whole genome shotgun (WGS) entry which is preliminary data.</text>
</comment>
<dbReference type="InterPro" id="IPR026848">
    <property type="entry name" value="Fancl"/>
</dbReference>
<dbReference type="Gene3D" id="3.30.40.10">
    <property type="entry name" value="Zinc/RING finger domain, C3HC4 (zinc finger)"/>
    <property type="match status" value="1"/>
</dbReference>
<keyword evidence="1 3" id="KW-0479">Metal-binding</keyword>
<dbReference type="InterPro" id="IPR013083">
    <property type="entry name" value="Znf_RING/FYVE/PHD"/>
</dbReference>
<dbReference type="Proteomes" id="UP001458880">
    <property type="component" value="Unassembled WGS sequence"/>
</dbReference>
<dbReference type="Pfam" id="PF11793">
    <property type="entry name" value="FANCL_C"/>
    <property type="match status" value="1"/>
</dbReference>
<dbReference type="SUPFAM" id="SSF57850">
    <property type="entry name" value="RING/U-box"/>
    <property type="match status" value="1"/>
</dbReference>
<dbReference type="InterPro" id="IPR026850">
    <property type="entry name" value="FANCL_C"/>
</dbReference>
<dbReference type="GO" id="GO:0008270">
    <property type="term" value="F:zinc ion binding"/>
    <property type="evidence" value="ECO:0007669"/>
    <property type="project" value="UniProtKB-KW"/>
</dbReference>
<evidence type="ECO:0000256" key="3">
    <source>
        <dbReference type="PROSITE-ProRule" id="PRU00175"/>
    </source>
</evidence>
<protein>
    <submittedName>
        <fullName evidence="5">FANCL UBC-like domain 3</fullName>
    </submittedName>
</protein>
<dbReference type="InterPro" id="IPR043003">
    <property type="entry name" value="FANCL_d3_sf"/>
</dbReference>
<evidence type="ECO:0000259" key="4">
    <source>
        <dbReference type="PROSITE" id="PS50089"/>
    </source>
</evidence>
<gene>
    <name evidence="5" type="ORF">QE152_g1577</name>
</gene>
<accession>A0AAW1N4T4</accession>
<feature type="domain" description="RING-type" evidence="4">
    <location>
        <begin position="311"/>
        <end position="366"/>
    </location>
</feature>
<dbReference type="PANTHER" id="PTHR13206:SF0">
    <property type="entry name" value="E3 UBIQUITIN-PROTEIN LIGASE FANCL"/>
    <property type="match status" value="1"/>
</dbReference>
<dbReference type="GO" id="GO:0043240">
    <property type="term" value="C:Fanconi anaemia nuclear complex"/>
    <property type="evidence" value="ECO:0007669"/>
    <property type="project" value="InterPro"/>
</dbReference>
<dbReference type="Pfam" id="PF18891">
    <property type="entry name" value="FANCL_d3"/>
    <property type="match status" value="1"/>
</dbReference>
<dbReference type="PANTHER" id="PTHR13206">
    <property type="entry name" value="UBIQUITIN LIGASE PROTEIN PHF9 FANCONI ANEMIA GROUP L PROTEIN"/>
    <property type="match status" value="1"/>
</dbReference>
<evidence type="ECO:0000256" key="2">
    <source>
        <dbReference type="ARBA" id="ARBA00022833"/>
    </source>
</evidence>
<evidence type="ECO:0000313" key="6">
    <source>
        <dbReference type="Proteomes" id="UP001458880"/>
    </source>
</evidence>
<proteinExistence type="predicted"/>
<sequence>MPAYELDLLLKYPMIMQRCTTKDEEYFGYIKIKGDHFKIRLTRNMKRFKLEMTEDLEKYEKDIKKLSKLSFMDPVEYLDKLTEILSAESPPHKETDDIIIDNTSIYRKVLREYTELRQFYFNIHKSFISKDLKTIDIVQLDEQMRQHSVKIDVNYSQYGKLFKIVECNLPLNEIDEDDSLIVLYEKFMNRVDCPKLQLMFDVLDEIDKSCWVIDPDRPTRRDVYRRIVLDRNLSMVITFNPNDIRHLPQIKFLGPHNAVKKYNEVVSRNFLNWNPNEDVLSELVKLLEIDNFPAKPEHSEEDELLVNDGECCICFSLRLNEQLPDVVCPNASCNQFFHSQCLYKWLRSLNSRKCFYEINGQCPNCEKVIHCSLPTSE</sequence>
<evidence type="ECO:0000313" key="5">
    <source>
        <dbReference type="EMBL" id="KAK9754213.1"/>
    </source>
</evidence>
<dbReference type="AlphaFoldDB" id="A0AAW1N4T4"/>
<dbReference type="CDD" id="cd23832">
    <property type="entry name" value="DRWD-C_FANCL"/>
    <property type="match status" value="1"/>
</dbReference>
<dbReference type="GO" id="GO:0006513">
    <property type="term" value="P:protein monoubiquitination"/>
    <property type="evidence" value="ECO:0007669"/>
    <property type="project" value="TreeGrafter"/>
</dbReference>
<keyword evidence="1 3" id="KW-0863">Zinc-finger</keyword>
<dbReference type="SMART" id="SM01197">
    <property type="entry name" value="FANCL_C"/>
    <property type="match status" value="1"/>
</dbReference>
<dbReference type="GO" id="GO:0036297">
    <property type="term" value="P:interstrand cross-link repair"/>
    <property type="evidence" value="ECO:0007669"/>
    <property type="project" value="InterPro"/>
</dbReference>
<keyword evidence="6" id="KW-1185">Reference proteome</keyword>